<evidence type="ECO:0000313" key="3">
    <source>
        <dbReference type="EMBL" id="GMA85798.1"/>
    </source>
</evidence>
<comment type="caution">
    <text evidence="3">The sequence shown here is derived from an EMBL/GenBank/DDBJ whole genome shotgun (WGS) entry which is preliminary data.</text>
</comment>
<organism evidence="3 4">
    <name type="scientific">Angustibacter aerolatus</name>
    <dbReference type="NCBI Taxonomy" id="1162965"/>
    <lineage>
        <taxon>Bacteria</taxon>
        <taxon>Bacillati</taxon>
        <taxon>Actinomycetota</taxon>
        <taxon>Actinomycetes</taxon>
        <taxon>Kineosporiales</taxon>
        <taxon>Kineosporiaceae</taxon>
    </lineage>
</organism>
<evidence type="ECO:0000256" key="1">
    <source>
        <dbReference type="SAM" id="MobiDB-lite"/>
    </source>
</evidence>
<dbReference type="Gene3D" id="3.40.50.1820">
    <property type="entry name" value="alpha/beta hydrolase"/>
    <property type="match status" value="1"/>
</dbReference>
<proteinExistence type="predicted"/>
<dbReference type="Proteomes" id="UP001157017">
    <property type="component" value="Unassembled WGS sequence"/>
</dbReference>
<sequence>MSEVLAHDVDGEADGPRVLLLHTGATHRAMWDPQWPTLLSHGFRVARCDLRGYAGDPPSGRVDQVADLEALLAHLDWRDVAVVGPSYGGYVALSLAAASERVGRLLLIDPATTTLQPCERLRALWTAERAALAAGDVDAAVRANADTWVGPEATPAGRAAFTTQQRAVFEVQWPRRTTSRRSSTSRTPPPSRCRPRWWWGCTTCPRSSTPRASLAVALPHGTLVEPGVGRARAEHRGPRAVRAGAAGRPAPQRFWRLTQWTSRTTSAPSTSSAGSRRS</sequence>
<feature type="compositionally biased region" description="Low complexity" evidence="1">
    <location>
        <begin position="240"/>
        <end position="251"/>
    </location>
</feature>
<feature type="compositionally biased region" description="Low complexity" evidence="1">
    <location>
        <begin position="261"/>
        <end position="278"/>
    </location>
</feature>
<dbReference type="InterPro" id="IPR000073">
    <property type="entry name" value="AB_hydrolase_1"/>
</dbReference>
<dbReference type="SUPFAM" id="SSF53474">
    <property type="entry name" value="alpha/beta-Hydrolases"/>
    <property type="match status" value="1"/>
</dbReference>
<feature type="region of interest" description="Disordered" evidence="1">
    <location>
        <begin position="259"/>
        <end position="278"/>
    </location>
</feature>
<dbReference type="PANTHER" id="PTHR43798:SF33">
    <property type="entry name" value="HYDROLASE, PUTATIVE (AFU_ORTHOLOGUE AFUA_2G14860)-RELATED"/>
    <property type="match status" value="1"/>
</dbReference>
<keyword evidence="4" id="KW-1185">Reference proteome</keyword>
<protein>
    <recommendedName>
        <fullName evidence="2">AB hydrolase-1 domain-containing protein</fullName>
    </recommendedName>
</protein>
<reference evidence="4" key="1">
    <citation type="journal article" date="2019" name="Int. J. Syst. Evol. Microbiol.">
        <title>The Global Catalogue of Microorganisms (GCM) 10K type strain sequencing project: providing services to taxonomists for standard genome sequencing and annotation.</title>
        <authorList>
            <consortium name="The Broad Institute Genomics Platform"/>
            <consortium name="The Broad Institute Genome Sequencing Center for Infectious Disease"/>
            <person name="Wu L."/>
            <person name="Ma J."/>
        </authorList>
    </citation>
    <scope>NUCLEOTIDE SEQUENCE [LARGE SCALE GENOMIC DNA]</scope>
    <source>
        <strain evidence="4">NBRC 108730</strain>
    </source>
</reference>
<name>A0ABQ6JCB9_9ACTN</name>
<feature type="domain" description="AB hydrolase-1" evidence="2">
    <location>
        <begin position="16"/>
        <end position="118"/>
    </location>
</feature>
<gene>
    <name evidence="3" type="ORF">GCM10025868_10480</name>
</gene>
<evidence type="ECO:0000259" key="2">
    <source>
        <dbReference type="Pfam" id="PF00561"/>
    </source>
</evidence>
<dbReference type="InterPro" id="IPR050266">
    <property type="entry name" value="AB_hydrolase_sf"/>
</dbReference>
<feature type="region of interest" description="Disordered" evidence="1">
    <location>
        <begin position="229"/>
        <end position="251"/>
    </location>
</feature>
<evidence type="ECO:0000313" key="4">
    <source>
        <dbReference type="Proteomes" id="UP001157017"/>
    </source>
</evidence>
<dbReference type="InterPro" id="IPR029058">
    <property type="entry name" value="AB_hydrolase_fold"/>
</dbReference>
<dbReference type="EMBL" id="BSUZ01000001">
    <property type="protein sequence ID" value="GMA85798.1"/>
    <property type="molecule type" value="Genomic_DNA"/>
</dbReference>
<dbReference type="Pfam" id="PF00561">
    <property type="entry name" value="Abhydrolase_1"/>
    <property type="match status" value="1"/>
</dbReference>
<accession>A0ABQ6JCB9</accession>
<dbReference type="PANTHER" id="PTHR43798">
    <property type="entry name" value="MONOACYLGLYCEROL LIPASE"/>
    <property type="match status" value="1"/>
</dbReference>